<organism evidence="2 3">
    <name type="scientific">Cryptosporangium minutisporangium</name>
    <dbReference type="NCBI Taxonomy" id="113569"/>
    <lineage>
        <taxon>Bacteria</taxon>
        <taxon>Bacillati</taxon>
        <taxon>Actinomycetota</taxon>
        <taxon>Actinomycetes</taxon>
        <taxon>Cryptosporangiales</taxon>
        <taxon>Cryptosporangiaceae</taxon>
        <taxon>Cryptosporangium</taxon>
    </lineage>
</organism>
<evidence type="ECO:0000313" key="2">
    <source>
        <dbReference type="EMBL" id="GAA3382577.1"/>
    </source>
</evidence>
<dbReference type="EMBL" id="BAAAYN010000003">
    <property type="protein sequence ID" value="GAA3382577.1"/>
    <property type="molecule type" value="Genomic_DNA"/>
</dbReference>
<gene>
    <name evidence="2" type="ORF">GCM10020369_04990</name>
</gene>
<name>A0ABP6SQ08_9ACTN</name>
<accession>A0ABP6SQ08</accession>
<reference evidence="3" key="1">
    <citation type="journal article" date="2019" name="Int. J. Syst. Evol. Microbiol.">
        <title>The Global Catalogue of Microorganisms (GCM) 10K type strain sequencing project: providing services to taxonomists for standard genome sequencing and annotation.</title>
        <authorList>
            <consortium name="The Broad Institute Genomics Platform"/>
            <consortium name="The Broad Institute Genome Sequencing Center for Infectious Disease"/>
            <person name="Wu L."/>
            <person name="Ma J."/>
        </authorList>
    </citation>
    <scope>NUCLEOTIDE SEQUENCE [LARGE SCALE GENOMIC DNA]</scope>
    <source>
        <strain evidence="3">JCM 9458</strain>
    </source>
</reference>
<dbReference type="Proteomes" id="UP001501676">
    <property type="component" value="Unassembled WGS sequence"/>
</dbReference>
<keyword evidence="3" id="KW-1185">Reference proteome</keyword>
<protein>
    <submittedName>
        <fullName evidence="2">Uncharacterized protein</fullName>
    </submittedName>
</protein>
<proteinExistence type="predicted"/>
<evidence type="ECO:0000256" key="1">
    <source>
        <dbReference type="SAM" id="MobiDB-lite"/>
    </source>
</evidence>
<comment type="caution">
    <text evidence="2">The sequence shown here is derived from an EMBL/GenBank/DDBJ whole genome shotgun (WGS) entry which is preliminary data.</text>
</comment>
<evidence type="ECO:0000313" key="3">
    <source>
        <dbReference type="Proteomes" id="UP001501676"/>
    </source>
</evidence>
<feature type="region of interest" description="Disordered" evidence="1">
    <location>
        <begin position="93"/>
        <end position="150"/>
    </location>
</feature>
<sequence>MVVLPLPWGPTMTVGDDQTGRDRIGVRTLQQPFDERIRRLSASREPEQRQAPAGGITKALRELRRVEALGARIGRQVLRQALMDEADVCAAQDAQPAGDQLAAQHPDPAELGEVGEPGLPLRPDPLPGDLDQPDVAAVDLGAGERDQQRI</sequence>
<dbReference type="RefSeq" id="WP_345726288.1">
    <property type="nucleotide sequence ID" value="NZ_BAAAYN010000003.1"/>
</dbReference>